<evidence type="ECO:0000313" key="6">
    <source>
        <dbReference type="EMBL" id="MBB6069872.1"/>
    </source>
</evidence>
<evidence type="ECO:0000259" key="5">
    <source>
        <dbReference type="PROSITE" id="PS50110"/>
    </source>
</evidence>
<dbReference type="PANTHER" id="PTHR45339">
    <property type="entry name" value="HYBRID SIGNAL TRANSDUCTION HISTIDINE KINASE J"/>
    <property type="match status" value="1"/>
</dbReference>
<dbReference type="SMART" id="SM00448">
    <property type="entry name" value="REC"/>
    <property type="match status" value="1"/>
</dbReference>
<dbReference type="PANTHER" id="PTHR45339:SF1">
    <property type="entry name" value="HYBRID SIGNAL TRANSDUCTION HISTIDINE KINASE J"/>
    <property type="match status" value="1"/>
</dbReference>
<dbReference type="Proteomes" id="UP000582837">
    <property type="component" value="Unassembled WGS sequence"/>
</dbReference>
<comment type="caution">
    <text evidence="6">The sequence shown here is derived from an EMBL/GenBank/DDBJ whole genome shotgun (WGS) entry which is preliminary data.</text>
</comment>
<protein>
    <submittedName>
        <fullName evidence="6">CheY-like chemotaxis protein</fullName>
    </submittedName>
</protein>
<dbReference type="Pfam" id="PF00072">
    <property type="entry name" value="Response_reg"/>
    <property type="match status" value="1"/>
</dbReference>
<feature type="modified residue" description="4-aspartylphosphate" evidence="3">
    <location>
        <position position="81"/>
    </location>
</feature>
<evidence type="ECO:0000256" key="4">
    <source>
        <dbReference type="SAM" id="MobiDB-lite"/>
    </source>
</evidence>
<dbReference type="PROSITE" id="PS50110">
    <property type="entry name" value="RESPONSE_REGULATORY"/>
    <property type="match status" value="1"/>
</dbReference>
<evidence type="ECO:0000256" key="1">
    <source>
        <dbReference type="ARBA" id="ARBA00022553"/>
    </source>
</evidence>
<keyword evidence="7" id="KW-1185">Reference proteome</keyword>
<name>A0A841GQR8_9BACT</name>
<dbReference type="EMBL" id="JACHIA010000003">
    <property type="protein sequence ID" value="MBB6069872.1"/>
    <property type="molecule type" value="Genomic_DNA"/>
</dbReference>
<feature type="domain" description="Response regulatory" evidence="5">
    <location>
        <begin position="32"/>
        <end position="146"/>
    </location>
</feature>
<dbReference type="InterPro" id="IPR011006">
    <property type="entry name" value="CheY-like_superfamily"/>
</dbReference>
<sequence>MNPDRGRQASVPRISPVQPSDAAQAEAENRPVVLVAEDHEDSRDAMRTLLDAFGYRVVEAVNGRQAVELAVAEHPDLILMDMMMPLVDGLQATREIRAEPSLAGVPVIALTAMEGARDRVLAAGCDDLVTKPIDVRAFLGRVRGWIESRRQAG</sequence>
<organism evidence="6 7">
    <name type="scientific">Longimicrobium terrae</name>
    <dbReference type="NCBI Taxonomy" id="1639882"/>
    <lineage>
        <taxon>Bacteria</taxon>
        <taxon>Pseudomonadati</taxon>
        <taxon>Gemmatimonadota</taxon>
        <taxon>Longimicrobiia</taxon>
        <taxon>Longimicrobiales</taxon>
        <taxon>Longimicrobiaceae</taxon>
        <taxon>Longimicrobium</taxon>
    </lineage>
</organism>
<dbReference type="GO" id="GO:0000160">
    <property type="term" value="P:phosphorelay signal transduction system"/>
    <property type="evidence" value="ECO:0007669"/>
    <property type="project" value="UniProtKB-KW"/>
</dbReference>
<keyword evidence="1 3" id="KW-0597">Phosphoprotein</keyword>
<dbReference type="SUPFAM" id="SSF52172">
    <property type="entry name" value="CheY-like"/>
    <property type="match status" value="1"/>
</dbReference>
<keyword evidence="2" id="KW-0902">Two-component regulatory system</keyword>
<gene>
    <name evidence="6" type="ORF">HNQ61_001489</name>
</gene>
<feature type="region of interest" description="Disordered" evidence="4">
    <location>
        <begin position="1"/>
        <end position="29"/>
    </location>
</feature>
<evidence type="ECO:0000313" key="7">
    <source>
        <dbReference type="Proteomes" id="UP000582837"/>
    </source>
</evidence>
<evidence type="ECO:0000256" key="3">
    <source>
        <dbReference type="PROSITE-ProRule" id="PRU00169"/>
    </source>
</evidence>
<evidence type="ECO:0000256" key="2">
    <source>
        <dbReference type="ARBA" id="ARBA00023012"/>
    </source>
</evidence>
<dbReference type="AlphaFoldDB" id="A0A841GQR8"/>
<dbReference type="RefSeq" id="WP_205762148.1">
    <property type="nucleotide sequence ID" value="NZ_JABDTL010000002.1"/>
</dbReference>
<accession>A0A841GQR8</accession>
<dbReference type="InterPro" id="IPR001789">
    <property type="entry name" value="Sig_transdc_resp-reg_receiver"/>
</dbReference>
<proteinExistence type="predicted"/>
<dbReference type="Gene3D" id="3.40.50.2300">
    <property type="match status" value="1"/>
</dbReference>
<reference evidence="6 7" key="1">
    <citation type="submission" date="2020-08" db="EMBL/GenBank/DDBJ databases">
        <title>Genomic Encyclopedia of Type Strains, Phase IV (KMG-IV): sequencing the most valuable type-strain genomes for metagenomic binning, comparative biology and taxonomic classification.</title>
        <authorList>
            <person name="Goeker M."/>
        </authorList>
    </citation>
    <scope>NUCLEOTIDE SEQUENCE [LARGE SCALE GENOMIC DNA]</scope>
    <source>
        <strain evidence="6 7">DSM 29007</strain>
    </source>
</reference>